<dbReference type="RefSeq" id="WP_253754993.1">
    <property type="nucleotide sequence ID" value="NZ_JAMZDZ010000001.1"/>
</dbReference>
<proteinExistence type="predicted"/>
<feature type="domain" description="DUF58" evidence="1">
    <location>
        <begin position="197"/>
        <end position="277"/>
    </location>
</feature>
<comment type="caution">
    <text evidence="2">The sequence shown here is derived from an EMBL/GenBank/DDBJ whole genome shotgun (WGS) entry which is preliminary data.</text>
</comment>
<dbReference type="PANTHER" id="PTHR34351">
    <property type="entry name" value="SLR1927 PROTEIN-RELATED"/>
    <property type="match status" value="1"/>
</dbReference>
<dbReference type="InterPro" id="IPR002881">
    <property type="entry name" value="DUF58"/>
</dbReference>
<gene>
    <name evidence="2" type="ORF">ACFOZ4_12640</name>
</gene>
<dbReference type="EMBL" id="JBHSAY010000006">
    <property type="protein sequence ID" value="MFC4131453.1"/>
    <property type="molecule type" value="Genomic_DNA"/>
</dbReference>
<protein>
    <submittedName>
        <fullName evidence="2">DUF58 domain-containing protein</fullName>
    </submittedName>
</protein>
<sequence>MTRPTARGLTTAVCSAALLTAGLLLAYREMAMLGAAGLTAFALSSLWSLSPPRVVVDRLVEPRRVRRGEPALATADVVVLGRFRRLLTFIDPVREEGSDRDDLPSGRAAVLAKPGIPARVSFALPTGRRGVFQIGPVSVGRDDPLGLWSVTRPAGPAETFTVWPAWHPLTRGAIGSAAEIEGERELVDAGSITFHALREYVPGDDLRHIHWRTSARAGTLMVRTHVDAAVARLVLVLDDRLASYPDSAAFEEAVEVAASVVVATVEGGLGLRLMLASGAGGERSIGQTQTGLDQLAAVRLTIGGGEVGELRARLTLHIAGDAVLLVTGTKADLSLLGPLSARYRSVAAAVVGPPPDDPLKWAVFAPAAGQLVNALQDRLWNVSSSR</sequence>
<dbReference type="Pfam" id="PF01882">
    <property type="entry name" value="DUF58"/>
    <property type="match status" value="1"/>
</dbReference>
<dbReference type="Proteomes" id="UP001595816">
    <property type="component" value="Unassembled WGS sequence"/>
</dbReference>
<accession>A0ABV8LLT7</accession>
<evidence type="ECO:0000259" key="1">
    <source>
        <dbReference type="Pfam" id="PF01882"/>
    </source>
</evidence>
<evidence type="ECO:0000313" key="3">
    <source>
        <dbReference type="Proteomes" id="UP001595816"/>
    </source>
</evidence>
<dbReference type="PANTHER" id="PTHR34351:SF1">
    <property type="entry name" value="SLR1927 PROTEIN"/>
    <property type="match status" value="1"/>
</dbReference>
<keyword evidence="3" id="KW-1185">Reference proteome</keyword>
<organism evidence="2 3">
    <name type="scientific">Hamadaea flava</name>
    <dbReference type="NCBI Taxonomy" id="1742688"/>
    <lineage>
        <taxon>Bacteria</taxon>
        <taxon>Bacillati</taxon>
        <taxon>Actinomycetota</taxon>
        <taxon>Actinomycetes</taxon>
        <taxon>Micromonosporales</taxon>
        <taxon>Micromonosporaceae</taxon>
        <taxon>Hamadaea</taxon>
    </lineage>
</organism>
<reference evidence="3" key="1">
    <citation type="journal article" date="2019" name="Int. J. Syst. Evol. Microbiol.">
        <title>The Global Catalogue of Microorganisms (GCM) 10K type strain sequencing project: providing services to taxonomists for standard genome sequencing and annotation.</title>
        <authorList>
            <consortium name="The Broad Institute Genomics Platform"/>
            <consortium name="The Broad Institute Genome Sequencing Center for Infectious Disease"/>
            <person name="Wu L."/>
            <person name="Ma J."/>
        </authorList>
    </citation>
    <scope>NUCLEOTIDE SEQUENCE [LARGE SCALE GENOMIC DNA]</scope>
    <source>
        <strain evidence="3">CGMCC 4.7289</strain>
    </source>
</reference>
<name>A0ABV8LLT7_9ACTN</name>
<evidence type="ECO:0000313" key="2">
    <source>
        <dbReference type="EMBL" id="MFC4131453.1"/>
    </source>
</evidence>